<dbReference type="CDD" id="cd05235">
    <property type="entry name" value="SDR_e1"/>
    <property type="match status" value="1"/>
</dbReference>
<dbReference type="InterPro" id="IPR036291">
    <property type="entry name" value="NAD(P)-bd_dom_sf"/>
</dbReference>
<dbReference type="NCBIfam" id="NF041592">
    <property type="entry name" value="carboxyl_red"/>
    <property type="match status" value="1"/>
</dbReference>
<dbReference type="EMBL" id="AP022610">
    <property type="protein sequence ID" value="BBZ26296.1"/>
    <property type="molecule type" value="Genomic_DNA"/>
</dbReference>
<dbReference type="HAMAP" id="MF_02247">
    <property type="entry name" value="Carbox_acid_reduct"/>
    <property type="match status" value="1"/>
</dbReference>
<evidence type="ECO:0000259" key="6">
    <source>
        <dbReference type="PROSITE" id="PS50075"/>
    </source>
</evidence>
<dbReference type="InterPro" id="IPR009081">
    <property type="entry name" value="PP-bd_ACP"/>
</dbReference>
<reference evidence="7 8" key="1">
    <citation type="journal article" date="2019" name="Emerg. Microbes Infect.">
        <title>Comprehensive subspecies identification of 175 nontuberculous mycobacteria species based on 7547 genomic profiles.</title>
        <authorList>
            <person name="Matsumoto Y."/>
            <person name="Kinjo T."/>
            <person name="Motooka D."/>
            <person name="Nabeya D."/>
            <person name="Jung N."/>
            <person name="Uechi K."/>
            <person name="Horii T."/>
            <person name="Iida T."/>
            <person name="Fujita J."/>
            <person name="Nakamura S."/>
        </authorList>
    </citation>
    <scope>NUCLEOTIDE SEQUENCE [LARGE SCALE GENOMIC DNA]</scope>
    <source>
        <strain evidence="7 8">JCM 13574</strain>
    </source>
</reference>
<dbReference type="Gene3D" id="3.40.50.12780">
    <property type="entry name" value="N-terminal domain of ligase-like"/>
    <property type="match status" value="1"/>
</dbReference>
<dbReference type="InterPro" id="IPR020806">
    <property type="entry name" value="PKS_PP-bd"/>
</dbReference>
<proteinExistence type="inferred from homology"/>
<dbReference type="EC" id="1.2.1.-" evidence="5"/>
<feature type="binding site" evidence="5">
    <location>
        <position position="836"/>
    </location>
    <ligand>
        <name>NADP(+)</name>
        <dbReference type="ChEBI" id="CHEBI:58349"/>
    </ligand>
</feature>
<protein>
    <recommendedName>
        <fullName evidence="5">Carboxylic acid reductase</fullName>
        <shortName evidence="5">CAR</shortName>
        <ecNumber evidence="5">1.2.1.-</ecNumber>
    </recommendedName>
    <alternativeName>
        <fullName evidence="5">ATP/NADPH-dependent carboxylic acid reductase</fullName>
    </alternativeName>
</protein>
<feature type="binding site" evidence="5">
    <location>
        <position position="504"/>
    </location>
    <ligand>
        <name>AMP</name>
        <dbReference type="ChEBI" id="CHEBI:456215"/>
    </ligand>
</feature>
<dbReference type="InterPro" id="IPR013120">
    <property type="entry name" value="FAR_NAD-bd"/>
</dbReference>
<sequence length="1178" mass="128095">MTVAFVGRTDVKDPGAAQEQWERVARNRERLYAEDQQFCAARPDAGVAEQARRPGLRIAEVMATVMTGYAMRPALGERASEVVTDPVSGRAARRLLPYFSTVTYQELWDRARALAADWHHHGSAPVRAGDFVCVLGFASIDYTAIQLACIHLGAVVVPLQTSAPASQHAPILEETQPRIVAVSIESLGTAVDAVLMGTAPQRLVVFDYEPRDDDHRDLYDAATARLTDAGSPLVVEVLADLVERAAERPVPPLHVASDGEDPLAWLFYTSGSTGTPKGAMFTESLCVGSWLAQSDQPVITLSYMPMSHLIGYGYVIMTLANGGISYFAAKNDLSTLFDDLALARPTTLSLVPRVCEMFFHHYLGDLDRAVIGGADPDEAAERLRTDIRQRVLGGRVLAVGCGSAALSPEIKTFMEAVLDQHLLIGYSSTEIAGGMLIADEHVLRPPVIDYKLLDVPELGYFTTDQPHPRGELAVKSARFMAGYYKRPDLTATMFDADGFYKTGDVMAQVGPDQLRYLDRRNNVIKLSQGEFVAVSRLEALYSTSPLLQQIYVYGSSARSFLLAVVVPTDVAVSQAAAQGTALKTAIARSLLAIAHEHRLNGYEVPRDFLIETDPFRHDNGLLSGVGKFLRPKLKERYGARLEQLYATLAADQIDELRALRAGGRDQPVVATVARAVQATLGLDAADVSLEARFPDLGGDSLSALTFSRLLGDVFGVDVPVGVIVDPTADLLSIVGYLERSRAGDTRRATFASVHGRGATAVRATDLTLGAFVDDRVLQTATTLPAPTADVRTVLLTGATGFLGRFLALEWLERLQAVGGTLICLTRGTDHADARRRIESVLDTDPALLQRFRELADDHLTVLAGDVGQPRLGLDDDTWDRLTAEVDLIVHPAAHVNHVLPYEQLFPVNVAGTAEIIRLAITDRLTPIHYVSTLGITAVAGHLVDEDADIRYAVPTCEVGDGYANGYGVSKWASEVLLREANDLCALPVAVFRPGMILADSRFAGQLNIPDIFTRLLFSVLATGVAPRSFYRRSADDVTPRYEGLPVDFLAAAMAAIGPTTGEAFDTYNTTNPHDDGISLDTFVDWMSDAGHPIRRIDDYDEWLARFETAMQAMPDRRRRQSLLAVLDVYRQPLPATAGSPVPGERFRAATQLAGHEIPHVSRQLIDKYLSDLVLTGLL</sequence>
<feature type="binding site" evidence="5">
    <location>
        <position position="826"/>
    </location>
    <ligand>
        <name>NADP(+)</name>
        <dbReference type="ChEBI" id="CHEBI:58349"/>
    </ligand>
</feature>
<evidence type="ECO:0000256" key="5">
    <source>
        <dbReference type="HAMAP-Rule" id="MF_02247"/>
    </source>
</evidence>
<dbReference type="KEGG" id="mmag:MMAD_05910"/>
<feature type="binding site" evidence="5">
    <location>
        <position position="931"/>
    </location>
    <ligand>
        <name>NADP(+)</name>
        <dbReference type="ChEBI" id="CHEBI:58349"/>
    </ligand>
</feature>
<comment type="domain">
    <text evidence="5">The N-terminal domain likely catalyzes substrate activation by formation of an initial acyl-AMP intermediate, the central region contains the phosphopantetheine attachment site, and the C-terminal domain catalyzes the reduction by NADPH of the intermediate thioester formed from the attack of the phosphopantetheine thiol at the carbonyl carbon of acyl-AMP.</text>
</comment>
<keyword evidence="7" id="KW-0436">Ligase</keyword>
<dbReference type="PROSITE" id="PS00455">
    <property type="entry name" value="AMP_BINDING"/>
    <property type="match status" value="1"/>
</dbReference>
<evidence type="ECO:0000256" key="1">
    <source>
        <dbReference type="ARBA" id="ARBA00022450"/>
    </source>
</evidence>
<dbReference type="InterPro" id="IPR042099">
    <property type="entry name" value="ANL_N_sf"/>
</dbReference>
<feature type="binding site" evidence="5">
    <location>
        <begin position="891"/>
        <end position="893"/>
    </location>
    <ligand>
        <name>NADP(+)</name>
        <dbReference type="ChEBI" id="CHEBI:58349"/>
    </ligand>
</feature>
<feature type="binding site" evidence="5">
    <location>
        <position position="525"/>
    </location>
    <ligand>
        <name>AMP</name>
        <dbReference type="ChEBI" id="CHEBI:456215"/>
    </ligand>
</feature>
<feature type="domain" description="Carrier" evidence="6">
    <location>
        <begin position="666"/>
        <end position="741"/>
    </location>
</feature>
<dbReference type="NCBIfam" id="TIGR01746">
    <property type="entry name" value="Thioester-redct"/>
    <property type="match status" value="1"/>
</dbReference>
<dbReference type="SMART" id="SM00823">
    <property type="entry name" value="PKS_PP"/>
    <property type="match status" value="1"/>
</dbReference>
<dbReference type="Gene3D" id="1.10.1200.10">
    <property type="entry name" value="ACP-like"/>
    <property type="match status" value="1"/>
</dbReference>
<feature type="binding site" evidence="5">
    <location>
        <position position="403"/>
    </location>
    <ligand>
        <name>AMP</name>
        <dbReference type="ChEBI" id="CHEBI:456215"/>
    </ligand>
</feature>
<dbReference type="InterPro" id="IPR046407">
    <property type="entry name" value="CAR"/>
</dbReference>
<dbReference type="PANTHER" id="PTHR43272:SF33">
    <property type="entry name" value="AMP-BINDING DOMAIN-CONTAINING PROTEIN-RELATED"/>
    <property type="match status" value="1"/>
</dbReference>
<evidence type="ECO:0000313" key="8">
    <source>
        <dbReference type="Proteomes" id="UP000466517"/>
    </source>
</evidence>
<keyword evidence="8" id="KW-1185">Reference proteome</keyword>
<dbReference type="InterPro" id="IPR020845">
    <property type="entry name" value="AMP-binding_CS"/>
</dbReference>
<organism evidence="7 8">
    <name type="scientific">Mycolicibacterium madagascariense</name>
    <dbReference type="NCBI Taxonomy" id="212765"/>
    <lineage>
        <taxon>Bacteria</taxon>
        <taxon>Bacillati</taxon>
        <taxon>Actinomycetota</taxon>
        <taxon>Actinomycetes</taxon>
        <taxon>Mycobacteriales</taxon>
        <taxon>Mycobacteriaceae</taxon>
        <taxon>Mycolicibacterium</taxon>
    </lineage>
</organism>
<dbReference type="AlphaFoldDB" id="A0A7I7X9D1"/>
<feature type="binding site" evidence="5">
    <location>
        <begin position="799"/>
        <end position="802"/>
    </location>
    <ligand>
        <name>NADP(+)</name>
        <dbReference type="ChEBI" id="CHEBI:58349"/>
    </ligand>
</feature>
<feature type="modified residue" description="O-(pantetheine 4'-phosphoryl)serine" evidence="5">
    <location>
        <position position="700"/>
    </location>
</feature>
<dbReference type="GO" id="GO:0031177">
    <property type="term" value="F:phosphopantetheine binding"/>
    <property type="evidence" value="ECO:0007669"/>
    <property type="project" value="UniProtKB-UniRule"/>
</dbReference>
<comment type="cofactor">
    <cofactor evidence="5">
        <name>pantetheine 4'-phosphate</name>
        <dbReference type="ChEBI" id="CHEBI:47942"/>
    </cofactor>
    <text evidence="5">Binds 1 phosphopantetheine covalently.</text>
</comment>
<dbReference type="GO" id="GO:0005524">
    <property type="term" value="F:ATP binding"/>
    <property type="evidence" value="ECO:0007669"/>
    <property type="project" value="UniProtKB-UniRule"/>
</dbReference>
<dbReference type="PROSITE" id="PS50075">
    <property type="entry name" value="CARRIER"/>
    <property type="match status" value="1"/>
</dbReference>
<comment type="similarity">
    <text evidence="5">Belongs to the ATP-dependent AMP-binding enzyme family. Carboxylic acid reductase subfamily.</text>
</comment>
<dbReference type="SUPFAM" id="SSF56801">
    <property type="entry name" value="Acetyl-CoA synthetase-like"/>
    <property type="match status" value="1"/>
</dbReference>
<evidence type="ECO:0000313" key="7">
    <source>
        <dbReference type="EMBL" id="BBZ26296.1"/>
    </source>
</evidence>
<dbReference type="GO" id="GO:0016620">
    <property type="term" value="F:oxidoreductase activity, acting on the aldehyde or oxo group of donors, NAD or NADP as acceptor"/>
    <property type="evidence" value="ECO:0007669"/>
    <property type="project" value="UniProtKB-UniRule"/>
</dbReference>
<comment type="function">
    <text evidence="5">Catalyzes the ATP- and NADPH-dependent reduction of carboxylic acids to the corresponding aldehydes.</text>
</comment>
<dbReference type="SUPFAM" id="SSF47336">
    <property type="entry name" value="ACP-like"/>
    <property type="match status" value="1"/>
</dbReference>
<dbReference type="GO" id="GO:0016020">
    <property type="term" value="C:membrane"/>
    <property type="evidence" value="ECO:0007669"/>
    <property type="project" value="TreeGrafter"/>
</dbReference>
<dbReference type="Pfam" id="PF00550">
    <property type="entry name" value="PP-binding"/>
    <property type="match status" value="1"/>
</dbReference>
<dbReference type="PANTHER" id="PTHR43272">
    <property type="entry name" value="LONG-CHAIN-FATTY-ACID--COA LIGASE"/>
    <property type="match status" value="1"/>
</dbReference>
<feature type="binding site" evidence="5">
    <location>
        <position position="970"/>
    </location>
    <ligand>
        <name>NADP(+)</name>
        <dbReference type="ChEBI" id="CHEBI:58349"/>
    </ligand>
</feature>
<dbReference type="GO" id="GO:0004467">
    <property type="term" value="F:long-chain fatty acid-CoA ligase activity"/>
    <property type="evidence" value="ECO:0007669"/>
    <property type="project" value="TreeGrafter"/>
</dbReference>
<evidence type="ECO:0000256" key="3">
    <source>
        <dbReference type="ARBA" id="ARBA00022741"/>
    </source>
</evidence>
<feature type="binding site" evidence="5">
    <location>
        <position position="627"/>
    </location>
    <ligand>
        <name>AMP</name>
        <dbReference type="ChEBI" id="CHEBI:456215"/>
    </ligand>
</feature>
<keyword evidence="5" id="KW-0560">Oxidoreductase</keyword>
<dbReference type="Gene3D" id="3.40.50.720">
    <property type="entry name" value="NAD(P)-binding Rossmann-like Domain"/>
    <property type="match status" value="1"/>
</dbReference>
<name>A0A7I7X9D1_9MYCO</name>
<feature type="binding site" evidence="5">
    <location>
        <begin position="516"/>
        <end position="519"/>
    </location>
    <ligand>
        <name>AMP</name>
        <dbReference type="ChEBI" id="CHEBI:456215"/>
    </ligand>
</feature>
<keyword evidence="3 5" id="KW-0547">Nucleotide-binding</keyword>
<dbReference type="InterPro" id="IPR000873">
    <property type="entry name" value="AMP-dep_synth/lig_dom"/>
</dbReference>
<dbReference type="InterPro" id="IPR036736">
    <property type="entry name" value="ACP-like_sf"/>
</dbReference>
<evidence type="ECO:0000256" key="2">
    <source>
        <dbReference type="ARBA" id="ARBA00022553"/>
    </source>
</evidence>
<accession>A0A7I7X9D1</accession>
<dbReference type="SUPFAM" id="SSF51735">
    <property type="entry name" value="NAD(P)-binding Rossmann-fold domains"/>
    <property type="match status" value="1"/>
</dbReference>
<comment type="caution">
    <text evidence="5">Lacks conserved residue(s) required for the propagation of feature annotation.</text>
</comment>
<gene>
    <name evidence="5" type="primary">car</name>
    <name evidence="7" type="ORF">MMAD_05910</name>
</gene>
<comment type="catalytic activity">
    <reaction evidence="5">
        <text>a carboxylate + ATP + NADPH + H(+) = an aldehyde + AMP + diphosphate + NADP(+)</text>
        <dbReference type="Rhea" id="RHEA:50916"/>
        <dbReference type="ChEBI" id="CHEBI:15378"/>
        <dbReference type="ChEBI" id="CHEBI:17478"/>
        <dbReference type="ChEBI" id="CHEBI:29067"/>
        <dbReference type="ChEBI" id="CHEBI:30616"/>
        <dbReference type="ChEBI" id="CHEBI:33019"/>
        <dbReference type="ChEBI" id="CHEBI:57783"/>
        <dbReference type="ChEBI" id="CHEBI:58349"/>
        <dbReference type="ChEBI" id="CHEBI:456215"/>
    </reaction>
</comment>
<dbReference type="GO" id="GO:0050661">
    <property type="term" value="F:NADP binding"/>
    <property type="evidence" value="ECO:0007669"/>
    <property type="project" value="UniProtKB-UniRule"/>
</dbReference>
<keyword evidence="5" id="KW-0521">NADP</keyword>
<keyword evidence="1 5" id="KW-0596">Phosphopantetheine</keyword>
<dbReference type="Proteomes" id="UP000466517">
    <property type="component" value="Chromosome"/>
</dbReference>
<keyword evidence="4 5" id="KW-0067">ATP-binding</keyword>
<dbReference type="Pfam" id="PF07993">
    <property type="entry name" value="NAD_binding_4"/>
    <property type="match status" value="1"/>
</dbReference>
<evidence type="ECO:0000256" key="4">
    <source>
        <dbReference type="ARBA" id="ARBA00022840"/>
    </source>
</evidence>
<feature type="binding site" evidence="5">
    <location>
        <position position="429"/>
    </location>
    <ligand>
        <name>AMP</name>
        <dbReference type="ChEBI" id="CHEBI:456215"/>
    </ligand>
</feature>
<keyword evidence="2 5" id="KW-0597">Phosphoprotein</keyword>
<feature type="binding site" evidence="5">
    <location>
        <position position="966"/>
    </location>
    <ligand>
        <name>NADP(+)</name>
        <dbReference type="ChEBI" id="CHEBI:58349"/>
    </ligand>
</feature>
<dbReference type="Pfam" id="PF00501">
    <property type="entry name" value="AMP-binding"/>
    <property type="match status" value="1"/>
</dbReference>
<dbReference type="InterPro" id="IPR010080">
    <property type="entry name" value="Thioester_reductase-like_dom"/>
</dbReference>
<feature type="binding site" evidence="5">
    <location>
        <position position="308"/>
    </location>
    <ligand>
        <name>AMP</name>
        <dbReference type="ChEBI" id="CHEBI:456215"/>
    </ligand>
</feature>